<dbReference type="AlphaFoldDB" id="A0A9W3BBM2"/>
<evidence type="ECO:0000313" key="2">
    <source>
        <dbReference type="Proteomes" id="UP001165740"/>
    </source>
</evidence>
<evidence type="ECO:0000313" key="3">
    <source>
        <dbReference type="RefSeq" id="XP_055896850.1"/>
    </source>
</evidence>
<sequence length="604" mass="69826">MKSYTEIEDIVSKVQELAQIKKLLLKVLDDIESAMEKCKLWLEDKENFSYTEMKQYISDKASEALQKYITIAGNKIERIAGSSQSSEQAGIRNKDLALGFSTFSSSDNQILQENYDRLNSDVTLQNKHLKKLERKLKDQETKNKSIEEMTETLLKNMHVLEVKVLDFDKKFTQEHFMSELQTQCETLSTEFKENKELHDTKINVLSNKSEIIDQMHQDNSNKMEIILQKQDYLDNLHFVQALERISILEKDVLEVKENISKHSKKVMNFEREMKRKKMNEISEFFCKETGLSDFPCVADCPHIIGHHEQQISEGGEADLYNLLNDCYKNPDHANFIPVKSFRIEHLPPSYRNEDLYEFIKAAADLTVKVSVTLTSPERPEFWPNTNIPYFLFSMRGSKHLRTGSGNVINVRKEMKKKCPCEKCKISEKPNNIWWTVIVRTAASVIFDSLEAGHSVFRFFYDTEDSPEVVLKGVEYHLFKNISKDWCLFDCVTCDEKLVDKLNSMVKHYNYLSKKVNDKYKHTRDVDKIMFIVSHPHGCSKQLSLGQWKNKVKFKVDFNMLTYLTATCPGSSGACVHCLGYGAYVHCGSLASGHNYSNETISLLE</sequence>
<feature type="coiled-coil region" evidence="1">
    <location>
        <begin position="115"/>
        <end position="156"/>
    </location>
</feature>
<proteinExistence type="predicted"/>
<dbReference type="Proteomes" id="UP001165740">
    <property type="component" value="Chromosome 9"/>
</dbReference>
<evidence type="ECO:0000256" key="1">
    <source>
        <dbReference type="SAM" id="Coils"/>
    </source>
</evidence>
<dbReference type="OrthoDB" id="10038545at2759"/>
<feature type="coiled-coil region" evidence="1">
    <location>
        <begin position="252"/>
        <end position="279"/>
    </location>
</feature>
<gene>
    <name evidence="3" type="primary">LOC106073650</name>
</gene>
<organism evidence="2 3">
    <name type="scientific">Biomphalaria glabrata</name>
    <name type="common">Bloodfluke planorb</name>
    <name type="synonym">Freshwater snail</name>
    <dbReference type="NCBI Taxonomy" id="6526"/>
    <lineage>
        <taxon>Eukaryota</taxon>
        <taxon>Metazoa</taxon>
        <taxon>Spiralia</taxon>
        <taxon>Lophotrochozoa</taxon>
        <taxon>Mollusca</taxon>
        <taxon>Gastropoda</taxon>
        <taxon>Heterobranchia</taxon>
        <taxon>Euthyneura</taxon>
        <taxon>Panpulmonata</taxon>
        <taxon>Hygrophila</taxon>
        <taxon>Lymnaeoidea</taxon>
        <taxon>Planorbidae</taxon>
        <taxon>Biomphalaria</taxon>
    </lineage>
</organism>
<keyword evidence="1" id="KW-0175">Coiled coil</keyword>
<protein>
    <submittedName>
        <fullName evidence="3">Uncharacterized protein LOC106073650</fullName>
    </submittedName>
</protein>
<name>A0A9W3BBM2_BIOGL</name>
<accession>A0A9W3BBM2</accession>
<dbReference type="RefSeq" id="XP_055896850.1">
    <property type="nucleotide sequence ID" value="XM_056040875.1"/>
</dbReference>
<reference evidence="3" key="1">
    <citation type="submission" date="2025-08" db="UniProtKB">
        <authorList>
            <consortium name="RefSeq"/>
        </authorList>
    </citation>
    <scope>IDENTIFICATION</scope>
</reference>
<keyword evidence="2" id="KW-1185">Reference proteome</keyword>
<dbReference type="GeneID" id="106073650"/>